<evidence type="ECO:0000256" key="4">
    <source>
        <dbReference type="ARBA" id="ARBA00022978"/>
    </source>
</evidence>
<name>A0A9W6UCC3_9STRA</name>
<dbReference type="GO" id="GO:0005576">
    <property type="term" value="C:extracellular region"/>
    <property type="evidence" value="ECO:0007669"/>
    <property type="project" value="UniProtKB-SubCell"/>
</dbReference>
<evidence type="ECO:0000256" key="6">
    <source>
        <dbReference type="SAM" id="MobiDB-lite"/>
    </source>
</evidence>
<evidence type="ECO:0000313" key="9">
    <source>
        <dbReference type="Proteomes" id="UP001165083"/>
    </source>
</evidence>
<comment type="caution">
    <text evidence="8">The sequence shown here is derived from an EMBL/GenBank/DDBJ whole genome shotgun (WGS) entry which is preliminary data.</text>
</comment>
<keyword evidence="7" id="KW-0732">Signal</keyword>
<sequence>MSVLHPTPLILLAVFFMSWVEAQSVQNAAFELAPIASATPNSSLFRLVDEKSCDASVVTIVYELYTKNSMVFQTCVSEGQYKIFPFSGTHPTTQQIGDMAKSLACRAIFTSILLAGIPECEVSNFPLLAAAETLLKIGVDADKYPKAVNVVPSTERFLQMMHWRRDVNLAQAAGLPCDSQSKLYAEYTSNLYAITTSGLVRLTADKVVQYRPRIDGSFSQEQIMALPNMPGLRGSGSGSKIMSVYAADATVKPSNASVSDSEVSHAKLKSNAKQNTDASQTKKTTTSDAETTNDAAHTVWGISKFAVLAAIAMMLVLA</sequence>
<evidence type="ECO:0000256" key="7">
    <source>
        <dbReference type="SAM" id="SignalP"/>
    </source>
</evidence>
<dbReference type="AlphaFoldDB" id="A0A9W6UCC3"/>
<dbReference type="InterPro" id="IPR002200">
    <property type="entry name" value="Elicitin"/>
</dbReference>
<dbReference type="OrthoDB" id="112375at2759"/>
<dbReference type="Gene3D" id="1.10.239.10">
    <property type="entry name" value="Elicitin domain"/>
    <property type="match status" value="1"/>
</dbReference>
<comment type="similarity">
    <text evidence="2">Belongs to the elicitin family.</text>
</comment>
<evidence type="ECO:0000256" key="3">
    <source>
        <dbReference type="ARBA" id="ARBA00022525"/>
    </source>
</evidence>
<dbReference type="GO" id="GO:0052040">
    <property type="term" value="P:symbiont-mediated perturbation of host programmed cell death"/>
    <property type="evidence" value="ECO:0007669"/>
    <property type="project" value="UniProtKB-KW"/>
</dbReference>
<dbReference type="EMBL" id="BSXW01000771">
    <property type="protein sequence ID" value="GMF29356.1"/>
    <property type="molecule type" value="Genomic_DNA"/>
</dbReference>
<dbReference type="Proteomes" id="UP001165083">
    <property type="component" value="Unassembled WGS sequence"/>
</dbReference>
<keyword evidence="5" id="KW-1015">Disulfide bond</keyword>
<feature type="signal peptide" evidence="7">
    <location>
        <begin position="1"/>
        <end position="22"/>
    </location>
</feature>
<accession>A0A9W6UCC3</accession>
<protein>
    <submittedName>
        <fullName evidence="8">Unnamed protein product</fullName>
    </submittedName>
</protein>
<feature type="compositionally biased region" description="Low complexity" evidence="6">
    <location>
        <begin position="281"/>
        <end position="292"/>
    </location>
</feature>
<keyword evidence="3" id="KW-0964">Secreted</keyword>
<dbReference type="Pfam" id="PF00964">
    <property type="entry name" value="Elicitin"/>
    <property type="match status" value="1"/>
</dbReference>
<evidence type="ECO:0000313" key="8">
    <source>
        <dbReference type="EMBL" id="GMF29356.1"/>
    </source>
</evidence>
<evidence type="ECO:0000256" key="2">
    <source>
        <dbReference type="ARBA" id="ARBA00009544"/>
    </source>
</evidence>
<gene>
    <name evidence="8" type="ORF">Plil01_001244700</name>
</gene>
<dbReference type="SUPFAM" id="SSF48647">
    <property type="entry name" value="Fungal elicitin"/>
    <property type="match status" value="1"/>
</dbReference>
<organism evidence="8 9">
    <name type="scientific">Phytophthora lilii</name>
    <dbReference type="NCBI Taxonomy" id="2077276"/>
    <lineage>
        <taxon>Eukaryota</taxon>
        <taxon>Sar</taxon>
        <taxon>Stramenopiles</taxon>
        <taxon>Oomycota</taxon>
        <taxon>Peronosporomycetes</taxon>
        <taxon>Peronosporales</taxon>
        <taxon>Peronosporaceae</taxon>
        <taxon>Phytophthora</taxon>
    </lineage>
</organism>
<feature type="region of interest" description="Disordered" evidence="6">
    <location>
        <begin position="256"/>
        <end position="292"/>
    </location>
</feature>
<dbReference type="InterPro" id="IPR036470">
    <property type="entry name" value="Elicitin_sf"/>
</dbReference>
<feature type="chain" id="PRO_5040890517" evidence="7">
    <location>
        <begin position="23"/>
        <end position="318"/>
    </location>
</feature>
<keyword evidence="4" id="KW-0928">Hypersensitive response elicitation</keyword>
<dbReference type="SMART" id="SM01187">
    <property type="entry name" value="Elicitin"/>
    <property type="match status" value="1"/>
</dbReference>
<reference evidence="8" key="1">
    <citation type="submission" date="2023-04" db="EMBL/GenBank/DDBJ databases">
        <title>Phytophthora lilii NBRC 32176.</title>
        <authorList>
            <person name="Ichikawa N."/>
            <person name="Sato H."/>
            <person name="Tonouchi N."/>
        </authorList>
    </citation>
    <scope>NUCLEOTIDE SEQUENCE</scope>
    <source>
        <strain evidence="8">NBRC 32176</strain>
    </source>
</reference>
<evidence type="ECO:0000256" key="1">
    <source>
        <dbReference type="ARBA" id="ARBA00004613"/>
    </source>
</evidence>
<evidence type="ECO:0000256" key="5">
    <source>
        <dbReference type="ARBA" id="ARBA00023157"/>
    </source>
</evidence>
<proteinExistence type="inferred from homology"/>
<comment type="subcellular location">
    <subcellularLocation>
        <location evidence="1">Secreted</location>
    </subcellularLocation>
</comment>
<keyword evidence="9" id="KW-1185">Reference proteome</keyword>